<feature type="region of interest" description="Disordered" evidence="5">
    <location>
        <begin position="283"/>
        <end position="305"/>
    </location>
</feature>
<evidence type="ECO:0000313" key="10">
    <source>
        <dbReference type="Proteomes" id="UP000316238"/>
    </source>
</evidence>
<dbReference type="CDD" id="cd06225">
    <property type="entry name" value="HAMP"/>
    <property type="match status" value="1"/>
</dbReference>
<dbReference type="SUPFAM" id="SSF58104">
    <property type="entry name" value="Methyl-accepting chemotaxis protein (MCP) signaling domain"/>
    <property type="match status" value="2"/>
</dbReference>
<protein>
    <submittedName>
        <fullName evidence="9">Methyl-accepting chemotaxis protein</fullName>
    </submittedName>
</protein>
<gene>
    <name evidence="9" type="ORF">CDV28_10520</name>
</gene>
<evidence type="ECO:0000256" key="6">
    <source>
        <dbReference type="SAM" id="Phobius"/>
    </source>
</evidence>
<dbReference type="PANTHER" id="PTHR32089">
    <property type="entry name" value="METHYL-ACCEPTING CHEMOTAXIS PROTEIN MCPB"/>
    <property type="match status" value="1"/>
</dbReference>
<keyword evidence="1 3" id="KW-0807">Transducer</keyword>
<dbReference type="PROSITE" id="PS50885">
    <property type="entry name" value="HAMP"/>
    <property type="match status" value="1"/>
</dbReference>
<dbReference type="Gene3D" id="6.10.340.10">
    <property type="match status" value="1"/>
</dbReference>
<keyword evidence="4" id="KW-0175">Coiled coil</keyword>
<evidence type="ECO:0000256" key="1">
    <source>
        <dbReference type="ARBA" id="ARBA00023224"/>
    </source>
</evidence>
<dbReference type="EMBL" id="NQJD01000005">
    <property type="protein sequence ID" value="TAA75563.1"/>
    <property type="molecule type" value="Genomic_DNA"/>
</dbReference>
<evidence type="ECO:0000256" key="3">
    <source>
        <dbReference type="PROSITE-ProRule" id="PRU00284"/>
    </source>
</evidence>
<feature type="compositionally biased region" description="Basic and acidic residues" evidence="5">
    <location>
        <begin position="283"/>
        <end position="304"/>
    </location>
</feature>
<dbReference type="Pfam" id="PF00015">
    <property type="entry name" value="MCPsignal"/>
    <property type="match status" value="1"/>
</dbReference>
<dbReference type="Pfam" id="PF00672">
    <property type="entry name" value="HAMP"/>
    <property type="match status" value="1"/>
</dbReference>
<dbReference type="SMART" id="SM00304">
    <property type="entry name" value="HAMP"/>
    <property type="match status" value="1"/>
</dbReference>
<keyword evidence="10" id="KW-1185">Reference proteome</keyword>
<evidence type="ECO:0000256" key="2">
    <source>
        <dbReference type="ARBA" id="ARBA00029447"/>
    </source>
</evidence>
<keyword evidence="6" id="KW-0472">Membrane</keyword>
<reference evidence="9" key="1">
    <citation type="submission" date="2017-07" db="EMBL/GenBank/DDBJ databases">
        <title>The cable genome - Insights into the physiology and evolution of filamentous bacteria capable of sulfide oxidation via long distance electron transfer.</title>
        <authorList>
            <person name="Thorup C."/>
            <person name="Bjerg J.T."/>
            <person name="Schreiber L."/>
            <person name="Nielsen L.P."/>
            <person name="Kjeldsen K.U."/>
            <person name="Boesen T."/>
            <person name="Boggild A."/>
            <person name="Meysman F."/>
            <person name="Geelhoed J."/>
            <person name="Schramm A."/>
        </authorList>
    </citation>
    <scope>NUCLEOTIDE SEQUENCE [LARGE SCALE GENOMIC DNA]</scope>
    <source>
        <strain evidence="9">GS</strain>
    </source>
</reference>
<evidence type="ECO:0000259" key="7">
    <source>
        <dbReference type="PROSITE" id="PS50111"/>
    </source>
</evidence>
<evidence type="ECO:0000256" key="4">
    <source>
        <dbReference type="SAM" id="Coils"/>
    </source>
</evidence>
<evidence type="ECO:0000259" key="8">
    <source>
        <dbReference type="PROSITE" id="PS50885"/>
    </source>
</evidence>
<dbReference type="InterPro" id="IPR004089">
    <property type="entry name" value="MCPsignal_dom"/>
</dbReference>
<dbReference type="InterPro" id="IPR003660">
    <property type="entry name" value="HAMP_dom"/>
</dbReference>
<comment type="caution">
    <text evidence="9">The sequence shown here is derived from an EMBL/GenBank/DDBJ whole genome shotgun (WGS) entry which is preliminary data.</text>
</comment>
<sequence length="1066" mass="115807">MKRQEVKTYKQGWGLRWKLMALLLMVGTVPYLINAVLDYWSTSKALTARAQQQLESVRELKKKEIVRYFHERYGDMQILGDIMEGLHNEALGKMQGFEAGKKQAIERFMKRRFADAQVMAAGYATATAMQEFNQAFQEEGGKIGGSMWNGYRDKYGPMFKEFTAAHSYYDVMLISPAGDIVYASAEEESDVGQNVVKGSLKDSGVGRLFPKALKETSMEDYSLYAPSNNAQALFLGTPIKSEGKVLGIVVIQLSPKDINDIVQEREGLEASFESYMVTGTKDNPKLASDRTVKQGKIGDPKPGKNSELVLSGQKGSFFQVGPTGLYEITTYLPLNVPGVNWGLITTGALTEILVPQGAGQTEDLLQKFSKAYDYFDIYLTDPSGYCYYTVKKEKEYHANLFSDSQFKDTNLSKLLQNVRDSKKVMLADYAHYAPANRPLAFIAAPIIEKDQVIAMIAIRVTNTVLQAYMDEQTGLGQTGETFMVSTEDLRPRSDSRKGLQLLGEKKLETVLVEKAIEAGEEGIFTHSVDYVGDPIIGAATKLRLDKELGVGFDWVLVSKIDTKEALQAVTDTRNRAIFTGILLLAAIAVMAWFIGGAFSKPIVSIAEVVRQVASERDLTLNVPVASGDEVGQMAAEFNSMLLELNRSFKQVEQVSQTVATNAKDVANRAAGNRDRAEIEVKQSEKTRELLETIGQTAGQVAEGAKAQQESAQKSQRTITELLQSMNTVSSAVIKQSKEAETVTNRVGDMGQTGAMVVSTSGEQGKMVMQVTASMNEITAAVRNMGQAINNATQQGQESLKAANAGRTAVENTVAGMHAIAESSGQISEIISVITEIAEQTNLLALNAAIEAARAGAHGKGFAVVADEVGKLAQRSSEAAKEITQLIKDSTAKVDEGARYSEQLQSALALIDASGRNNMKSIEEIASVAHVVEKDIQGVQNFVQELNKLAQQIATMAGEQGTRRKAAEDALAAMVQQSQIISALVAEATVGSTTIDGEMREIVRRTEVLNELVTAQGQRSANAIKIAQQSFEGAKKTVEGAGTVVAITGELTSASAKLREQVEQFKL</sequence>
<accession>A0A521G3L5</accession>
<dbReference type="SMART" id="SM00283">
    <property type="entry name" value="MA"/>
    <property type="match status" value="1"/>
</dbReference>
<feature type="domain" description="Methyl-accepting transducer" evidence="7">
    <location>
        <begin position="738"/>
        <end position="967"/>
    </location>
</feature>
<keyword evidence="6" id="KW-0812">Transmembrane</keyword>
<name>A0A521G3L5_9BACT</name>
<dbReference type="GO" id="GO:0007165">
    <property type="term" value="P:signal transduction"/>
    <property type="evidence" value="ECO:0007669"/>
    <property type="project" value="UniProtKB-KW"/>
</dbReference>
<feature type="coiled-coil region" evidence="4">
    <location>
        <begin position="666"/>
        <end position="693"/>
    </location>
</feature>
<evidence type="ECO:0000256" key="5">
    <source>
        <dbReference type="SAM" id="MobiDB-lite"/>
    </source>
</evidence>
<dbReference type="AlphaFoldDB" id="A0A521G3L5"/>
<comment type="similarity">
    <text evidence="2">Belongs to the methyl-accepting chemotaxis (MCP) protein family.</text>
</comment>
<proteinExistence type="inferred from homology"/>
<feature type="transmembrane region" description="Helical" evidence="6">
    <location>
        <begin position="21"/>
        <end position="40"/>
    </location>
</feature>
<feature type="domain" description="HAMP" evidence="8">
    <location>
        <begin position="596"/>
        <end position="649"/>
    </location>
</feature>
<dbReference type="PROSITE" id="PS50111">
    <property type="entry name" value="CHEMOTAXIS_TRANSDUC_2"/>
    <property type="match status" value="1"/>
</dbReference>
<dbReference type="Proteomes" id="UP000316238">
    <property type="component" value="Unassembled WGS sequence"/>
</dbReference>
<keyword evidence="6" id="KW-1133">Transmembrane helix</keyword>
<organism evidence="9 10">
    <name type="scientific">Candidatus Electronema aureum</name>
    <dbReference type="NCBI Taxonomy" id="2005002"/>
    <lineage>
        <taxon>Bacteria</taxon>
        <taxon>Pseudomonadati</taxon>
        <taxon>Thermodesulfobacteriota</taxon>
        <taxon>Desulfobulbia</taxon>
        <taxon>Desulfobulbales</taxon>
        <taxon>Desulfobulbaceae</taxon>
        <taxon>Candidatus Electronema</taxon>
    </lineage>
</organism>
<dbReference type="Gene3D" id="1.10.287.950">
    <property type="entry name" value="Methyl-accepting chemotaxis protein"/>
    <property type="match status" value="1"/>
</dbReference>
<evidence type="ECO:0000313" key="9">
    <source>
        <dbReference type="EMBL" id="TAA75563.1"/>
    </source>
</evidence>
<dbReference type="GO" id="GO:0016020">
    <property type="term" value="C:membrane"/>
    <property type="evidence" value="ECO:0007669"/>
    <property type="project" value="InterPro"/>
</dbReference>
<dbReference type="PANTHER" id="PTHR32089:SF112">
    <property type="entry name" value="LYSOZYME-LIKE PROTEIN-RELATED"/>
    <property type="match status" value="1"/>
</dbReference>